<keyword evidence="3" id="KW-0234">DNA repair</keyword>
<dbReference type="AlphaFoldDB" id="B4IXD8"/>
<dbReference type="GO" id="GO:0005958">
    <property type="term" value="C:DNA-dependent protein kinase-DNA ligase 4 complex"/>
    <property type="evidence" value="ECO:0007669"/>
    <property type="project" value="TreeGrafter"/>
</dbReference>
<dbReference type="eggNOG" id="ENOG502QWJA">
    <property type="taxonomic scope" value="Eukaryota"/>
</dbReference>
<dbReference type="GO" id="GO:0003677">
    <property type="term" value="F:DNA binding"/>
    <property type="evidence" value="ECO:0007669"/>
    <property type="project" value="InterPro"/>
</dbReference>
<comment type="subcellular location">
    <subcellularLocation>
        <location evidence="1">Nucleus</location>
    </subcellularLocation>
</comment>
<keyword evidence="4" id="KW-0539">Nucleus</keyword>
<evidence type="ECO:0000256" key="1">
    <source>
        <dbReference type="ARBA" id="ARBA00004123"/>
    </source>
</evidence>
<reference evidence="7 8" key="1">
    <citation type="journal article" date="2007" name="Nature">
        <title>Evolution of genes and genomes on the Drosophila phylogeny.</title>
        <authorList>
            <consortium name="Drosophila 12 Genomes Consortium"/>
            <person name="Clark A.G."/>
            <person name="Eisen M.B."/>
            <person name="Smith D.R."/>
            <person name="Bergman C.M."/>
            <person name="Oliver B."/>
            <person name="Markow T.A."/>
            <person name="Kaufman T.C."/>
            <person name="Kellis M."/>
            <person name="Gelbart W."/>
            <person name="Iyer V.N."/>
            <person name="Pollard D.A."/>
            <person name="Sackton T.B."/>
            <person name="Larracuente A.M."/>
            <person name="Singh N.D."/>
            <person name="Abad J.P."/>
            <person name="Abt D.N."/>
            <person name="Adryan B."/>
            <person name="Aguade M."/>
            <person name="Akashi H."/>
            <person name="Anderson W.W."/>
            <person name="Aquadro C.F."/>
            <person name="Ardell D.H."/>
            <person name="Arguello R."/>
            <person name="Artieri C.G."/>
            <person name="Barbash D.A."/>
            <person name="Barker D."/>
            <person name="Barsanti P."/>
            <person name="Batterham P."/>
            <person name="Batzoglou S."/>
            <person name="Begun D."/>
            <person name="Bhutkar A."/>
            <person name="Blanco E."/>
            <person name="Bosak S.A."/>
            <person name="Bradley R.K."/>
            <person name="Brand A.D."/>
            <person name="Brent M.R."/>
            <person name="Brooks A.N."/>
            <person name="Brown R.H."/>
            <person name="Butlin R.K."/>
            <person name="Caggese C."/>
            <person name="Calvi B.R."/>
            <person name="Bernardo de Carvalho A."/>
            <person name="Caspi A."/>
            <person name="Castrezana S."/>
            <person name="Celniker S.E."/>
            <person name="Chang J.L."/>
            <person name="Chapple C."/>
            <person name="Chatterji S."/>
            <person name="Chinwalla A."/>
            <person name="Civetta A."/>
            <person name="Clifton S.W."/>
            <person name="Comeron J.M."/>
            <person name="Costello J.C."/>
            <person name="Coyne J.A."/>
            <person name="Daub J."/>
            <person name="David R.G."/>
            <person name="Delcher A.L."/>
            <person name="Delehaunty K."/>
            <person name="Do C.B."/>
            <person name="Ebling H."/>
            <person name="Edwards K."/>
            <person name="Eickbush T."/>
            <person name="Evans J.D."/>
            <person name="Filipski A."/>
            <person name="Findeiss S."/>
            <person name="Freyhult E."/>
            <person name="Fulton L."/>
            <person name="Fulton R."/>
            <person name="Garcia A.C."/>
            <person name="Gardiner A."/>
            <person name="Garfield D.A."/>
            <person name="Garvin B.E."/>
            <person name="Gibson G."/>
            <person name="Gilbert D."/>
            <person name="Gnerre S."/>
            <person name="Godfrey J."/>
            <person name="Good R."/>
            <person name="Gotea V."/>
            <person name="Gravely B."/>
            <person name="Greenberg A.J."/>
            <person name="Griffiths-Jones S."/>
            <person name="Gross S."/>
            <person name="Guigo R."/>
            <person name="Gustafson E.A."/>
            <person name="Haerty W."/>
            <person name="Hahn M.W."/>
            <person name="Halligan D.L."/>
            <person name="Halpern A.L."/>
            <person name="Halter G.M."/>
            <person name="Han M.V."/>
            <person name="Heger A."/>
            <person name="Hillier L."/>
            <person name="Hinrichs A.S."/>
            <person name="Holmes I."/>
            <person name="Hoskins R.A."/>
            <person name="Hubisz M.J."/>
            <person name="Hultmark D."/>
            <person name="Huntley M.A."/>
            <person name="Jaffe D.B."/>
            <person name="Jagadeeshan S."/>
            <person name="Jeck W.R."/>
            <person name="Johnson J."/>
            <person name="Jones C.D."/>
            <person name="Jordan W.C."/>
            <person name="Karpen G.H."/>
            <person name="Kataoka E."/>
            <person name="Keightley P.D."/>
            <person name="Kheradpour P."/>
            <person name="Kirkness E.F."/>
            <person name="Koerich L.B."/>
            <person name="Kristiansen K."/>
            <person name="Kudrna D."/>
            <person name="Kulathinal R.J."/>
            <person name="Kumar S."/>
            <person name="Kwok R."/>
            <person name="Lander E."/>
            <person name="Langley C.H."/>
            <person name="Lapoint R."/>
            <person name="Lazzaro B.P."/>
            <person name="Lee S.J."/>
            <person name="Levesque L."/>
            <person name="Li R."/>
            <person name="Lin C.F."/>
            <person name="Lin M.F."/>
            <person name="Lindblad-Toh K."/>
            <person name="Llopart A."/>
            <person name="Long M."/>
            <person name="Low L."/>
            <person name="Lozovsky E."/>
            <person name="Lu J."/>
            <person name="Luo M."/>
            <person name="Machado C.A."/>
            <person name="Makalowski W."/>
            <person name="Marzo M."/>
            <person name="Matsuda M."/>
            <person name="Matzkin L."/>
            <person name="McAllister B."/>
            <person name="McBride C.S."/>
            <person name="McKernan B."/>
            <person name="McKernan K."/>
            <person name="Mendez-Lago M."/>
            <person name="Minx P."/>
            <person name="Mollenhauer M.U."/>
            <person name="Montooth K."/>
            <person name="Mount S.M."/>
            <person name="Mu X."/>
            <person name="Myers E."/>
            <person name="Negre B."/>
            <person name="Newfeld S."/>
            <person name="Nielsen R."/>
            <person name="Noor M.A."/>
            <person name="O'Grady P."/>
            <person name="Pachter L."/>
            <person name="Papaceit M."/>
            <person name="Parisi M.J."/>
            <person name="Parisi M."/>
            <person name="Parts L."/>
            <person name="Pedersen J.S."/>
            <person name="Pesole G."/>
            <person name="Phillippy A.M."/>
            <person name="Ponting C.P."/>
            <person name="Pop M."/>
            <person name="Porcelli D."/>
            <person name="Powell J.R."/>
            <person name="Prohaska S."/>
            <person name="Pruitt K."/>
            <person name="Puig M."/>
            <person name="Quesneville H."/>
            <person name="Ram K.R."/>
            <person name="Rand D."/>
            <person name="Rasmussen M.D."/>
            <person name="Reed L.K."/>
            <person name="Reenan R."/>
            <person name="Reily A."/>
            <person name="Remington K.A."/>
            <person name="Rieger T.T."/>
            <person name="Ritchie M.G."/>
            <person name="Robin C."/>
            <person name="Rogers Y.H."/>
            <person name="Rohde C."/>
            <person name="Rozas J."/>
            <person name="Rubenfield M.J."/>
            <person name="Ruiz A."/>
            <person name="Russo S."/>
            <person name="Salzberg S.L."/>
            <person name="Sanchez-Gracia A."/>
            <person name="Saranga D.J."/>
            <person name="Sato H."/>
            <person name="Schaeffer S.W."/>
            <person name="Schatz M.C."/>
            <person name="Schlenke T."/>
            <person name="Schwartz R."/>
            <person name="Segarra C."/>
            <person name="Singh R.S."/>
            <person name="Sirot L."/>
            <person name="Sirota M."/>
            <person name="Sisneros N.B."/>
            <person name="Smith C.D."/>
            <person name="Smith T.F."/>
            <person name="Spieth J."/>
            <person name="Stage D.E."/>
            <person name="Stark A."/>
            <person name="Stephan W."/>
            <person name="Strausberg R.L."/>
            <person name="Strempel S."/>
            <person name="Sturgill D."/>
            <person name="Sutton G."/>
            <person name="Sutton G.G."/>
            <person name="Tao W."/>
            <person name="Teichmann S."/>
            <person name="Tobari Y.N."/>
            <person name="Tomimura Y."/>
            <person name="Tsolas J.M."/>
            <person name="Valente V.L."/>
            <person name="Venter E."/>
            <person name="Venter J.C."/>
            <person name="Vicario S."/>
            <person name="Vieira F.G."/>
            <person name="Vilella A.J."/>
            <person name="Villasante A."/>
            <person name="Walenz B."/>
            <person name="Wang J."/>
            <person name="Wasserman M."/>
            <person name="Watts T."/>
            <person name="Wilson D."/>
            <person name="Wilson R.K."/>
            <person name="Wing R.A."/>
            <person name="Wolfner M.F."/>
            <person name="Wong A."/>
            <person name="Wong G.K."/>
            <person name="Wu C.I."/>
            <person name="Wu G."/>
            <person name="Yamamoto D."/>
            <person name="Yang H.P."/>
            <person name="Yang S.P."/>
            <person name="Yorke J.A."/>
            <person name="Yoshida K."/>
            <person name="Zdobnov E."/>
            <person name="Zhang P."/>
            <person name="Zhang Y."/>
            <person name="Zimin A.V."/>
            <person name="Baldwin J."/>
            <person name="Abdouelleil A."/>
            <person name="Abdulkadir J."/>
            <person name="Abebe A."/>
            <person name="Abera B."/>
            <person name="Abreu J."/>
            <person name="Acer S.C."/>
            <person name="Aftuck L."/>
            <person name="Alexander A."/>
            <person name="An P."/>
            <person name="Anderson E."/>
            <person name="Anderson S."/>
            <person name="Arachi H."/>
            <person name="Azer M."/>
            <person name="Bachantsang P."/>
            <person name="Barry A."/>
            <person name="Bayul T."/>
            <person name="Berlin A."/>
            <person name="Bessette D."/>
            <person name="Bloom T."/>
            <person name="Blye J."/>
            <person name="Boguslavskiy L."/>
            <person name="Bonnet C."/>
            <person name="Boukhgalter B."/>
            <person name="Bourzgui I."/>
            <person name="Brown A."/>
            <person name="Cahill P."/>
            <person name="Channer S."/>
            <person name="Cheshatsang Y."/>
            <person name="Chuda L."/>
            <person name="Citroen M."/>
            <person name="Collymore A."/>
            <person name="Cooke P."/>
            <person name="Costello M."/>
            <person name="D'Aco K."/>
            <person name="Daza R."/>
            <person name="De Haan G."/>
            <person name="DeGray S."/>
            <person name="DeMaso C."/>
            <person name="Dhargay N."/>
            <person name="Dooley K."/>
            <person name="Dooley E."/>
            <person name="Doricent M."/>
            <person name="Dorje P."/>
            <person name="Dorjee K."/>
            <person name="Dupes A."/>
            <person name="Elong R."/>
            <person name="Falk J."/>
            <person name="Farina A."/>
            <person name="Faro S."/>
            <person name="Ferguson D."/>
            <person name="Fisher S."/>
            <person name="Foley C.D."/>
            <person name="Franke A."/>
            <person name="Friedrich D."/>
            <person name="Gadbois L."/>
            <person name="Gearin G."/>
            <person name="Gearin C.R."/>
            <person name="Giannoukos G."/>
            <person name="Goode T."/>
            <person name="Graham J."/>
            <person name="Grandbois E."/>
            <person name="Grewal S."/>
            <person name="Gyaltsen K."/>
            <person name="Hafez N."/>
            <person name="Hagos B."/>
            <person name="Hall J."/>
            <person name="Henson C."/>
            <person name="Hollinger A."/>
            <person name="Honan T."/>
            <person name="Huard M.D."/>
            <person name="Hughes L."/>
            <person name="Hurhula B."/>
            <person name="Husby M.E."/>
            <person name="Kamat A."/>
            <person name="Kanga B."/>
            <person name="Kashin S."/>
            <person name="Khazanovich D."/>
            <person name="Kisner P."/>
            <person name="Lance K."/>
            <person name="Lara M."/>
            <person name="Lee W."/>
            <person name="Lennon N."/>
            <person name="Letendre F."/>
            <person name="LeVine R."/>
            <person name="Lipovsky A."/>
            <person name="Liu X."/>
            <person name="Liu J."/>
            <person name="Liu S."/>
            <person name="Lokyitsang T."/>
            <person name="Lokyitsang Y."/>
            <person name="Lubonja R."/>
            <person name="Lui A."/>
            <person name="MacDonald P."/>
            <person name="Magnisalis V."/>
            <person name="Maru K."/>
            <person name="Matthews C."/>
            <person name="McCusker W."/>
            <person name="McDonough S."/>
            <person name="Mehta T."/>
            <person name="Meldrim J."/>
            <person name="Meneus L."/>
            <person name="Mihai O."/>
            <person name="Mihalev A."/>
            <person name="Mihova T."/>
            <person name="Mittelman R."/>
            <person name="Mlenga V."/>
            <person name="Montmayeur A."/>
            <person name="Mulrain L."/>
            <person name="Navidi A."/>
            <person name="Naylor J."/>
            <person name="Negash T."/>
            <person name="Nguyen T."/>
            <person name="Nguyen N."/>
            <person name="Nicol R."/>
            <person name="Norbu C."/>
            <person name="Norbu N."/>
            <person name="Novod N."/>
            <person name="O'Neill B."/>
            <person name="Osman S."/>
            <person name="Markiewicz E."/>
            <person name="Oyono O.L."/>
            <person name="Patti C."/>
            <person name="Phunkhang P."/>
            <person name="Pierre F."/>
            <person name="Priest M."/>
            <person name="Raghuraman S."/>
            <person name="Rege F."/>
            <person name="Reyes R."/>
            <person name="Rise C."/>
            <person name="Rogov P."/>
            <person name="Ross K."/>
            <person name="Ryan E."/>
            <person name="Settipalli S."/>
            <person name="Shea T."/>
            <person name="Sherpa N."/>
            <person name="Shi L."/>
            <person name="Shih D."/>
            <person name="Sparrow T."/>
            <person name="Spaulding J."/>
            <person name="Stalker J."/>
            <person name="Stange-Thomann N."/>
            <person name="Stavropoulos S."/>
            <person name="Stone C."/>
            <person name="Strader C."/>
            <person name="Tesfaye S."/>
            <person name="Thomson T."/>
            <person name="Thoulutsang Y."/>
            <person name="Thoulutsang D."/>
            <person name="Topham K."/>
            <person name="Topping I."/>
            <person name="Tsamla T."/>
            <person name="Vassiliev H."/>
            <person name="Vo A."/>
            <person name="Wangchuk T."/>
            <person name="Wangdi T."/>
            <person name="Weiand M."/>
            <person name="Wilkinson J."/>
            <person name="Wilson A."/>
            <person name="Yadav S."/>
            <person name="Young G."/>
            <person name="Yu Q."/>
            <person name="Zembek L."/>
            <person name="Zhong D."/>
            <person name="Zimmer A."/>
            <person name="Zwirko Z."/>
            <person name="Jaffe D.B."/>
            <person name="Alvarez P."/>
            <person name="Brockman W."/>
            <person name="Butler J."/>
            <person name="Chin C."/>
            <person name="Gnerre S."/>
            <person name="Grabherr M."/>
            <person name="Kleber M."/>
            <person name="Mauceli E."/>
            <person name="MacCallum I."/>
        </authorList>
    </citation>
    <scope>NUCLEOTIDE SEQUENCE [LARGE SCALE GENOMIC DNA]</scope>
    <source>
        <strain evidence="8">Tucson 15287-2541.00</strain>
    </source>
</reference>
<dbReference type="InParanoid" id="B4IXD8"/>
<protein>
    <submittedName>
        <fullName evidence="7">GH16214</fullName>
    </submittedName>
</protein>
<evidence type="ECO:0000313" key="7">
    <source>
        <dbReference type="EMBL" id="EDV96375.1"/>
    </source>
</evidence>
<feature type="domain" description="XRCC4 N-terminal" evidence="6">
    <location>
        <begin position="25"/>
        <end position="105"/>
    </location>
</feature>
<dbReference type="InterPro" id="IPR038051">
    <property type="entry name" value="XRCC4-like_N_sf"/>
</dbReference>
<evidence type="ECO:0000259" key="6">
    <source>
        <dbReference type="Pfam" id="PF06632"/>
    </source>
</evidence>
<dbReference type="OrthoDB" id="8064436at2759"/>
<keyword evidence="8" id="KW-1185">Reference proteome</keyword>
<dbReference type="STRING" id="7222.B4IXD8"/>
<evidence type="ECO:0000256" key="4">
    <source>
        <dbReference type="ARBA" id="ARBA00023242"/>
    </source>
</evidence>
<dbReference type="Pfam" id="PF06632">
    <property type="entry name" value="XRCC4"/>
    <property type="match status" value="1"/>
</dbReference>
<dbReference type="InterPro" id="IPR014751">
    <property type="entry name" value="XRCC4-like_C"/>
</dbReference>
<dbReference type="SUPFAM" id="SSF58022">
    <property type="entry name" value="XRCC4, C-terminal oligomerization domain"/>
    <property type="match status" value="1"/>
</dbReference>
<dbReference type="HOGENOM" id="CLU_1176513_0_0_1"/>
<dbReference type="Gene3D" id="2.170.210.10">
    <property type="entry name" value="DNA double-strand break repair and VJ recombination XRCC4, N-terminal"/>
    <property type="match status" value="1"/>
</dbReference>
<dbReference type="OMA" id="KVSNCYQ"/>
<evidence type="ECO:0000256" key="2">
    <source>
        <dbReference type="ARBA" id="ARBA00022763"/>
    </source>
</evidence>
<dbReference type="GO" id="GO:0006310">
    <property type="term" value="P:DNA recombination"/>
    <property type="evidence" value="ECO:0007669"/>
    <property type="project" value="InterPro"/>
</dbReference>
<dbReference type="KEGG" id="dgr:6558148"/>
<evidence type="ECO:0000256" key="3">
    <source>
        <dbReference type="ARBA" id="ARBA00023204"/>
    </source>
</evidence>
<dbReference type="GO" id="GO:0032807">
    <property type="term" value="C:DNA ligase IV complex"/>
    <property type="evidence" value="ECO:0007669"/>
    <property type="project" value="TreeGrafter"/>
</dbReference>
<accession>B4IXD8</accession>
<name>B4IXD8_DROGR</name>
<dbReference type="GO" id="GO:0010165">
    <property type="term" value="P:response to X-ray"/>
    <property type="evidence" value="ECO:0007669"/>
    <property type="project" value="TreeGrafter"/>
</dbReference>
<dbReference type="PANTHER" id="PTHR28559:SF1">
    <property type="entry name" value="DNA REPAIR PROTEIN XRCC4"/>
    <property type="match status" value="1"/>
</dbReference>
<dbReference type="GO" id="GO:0006303">
    <property type="term" value="P:double-strand break repair via nonhomologous end joining"/>
    <property type="evidence" value="ECO:0007669"/>
    <property type="project" value="UniProtKB-ARBA"/>
</dbReference>
<dbReference type="Proteomes" id="UP000001070">
    <property type="component" value="Unassembled WGS sequence"/>
</dbReference>
<dbReference type="InterPro" id="IPR053961">
    <property type="entry name" value="XRCC4_N"/>
</dbReference>
<dbReference type="InterPro" id="IPR010585">
    <property type="entry name" value="DNA_repair_prot_XRCC4"/>
</dbReference>
<evidence type="ECO:0000313" key="8">
    <source>
        <dbReference type="Proteomes" id="UP000001070"/>
    </source>
</evidence>
<keyword evidence="2" id="KW-0227">DNA damage</keyword>
<evidence type="ECO:0000256" key="5">
    <source>
        <dbReference type="SAM" id="MobiDB-lite"/>
    </source>
</evidence>
<dbReference type="Gene3D" id="1.20.5.370">
    <property type="match status" value="1"/>
</dbReference>
<proteinExistence type="predicted"/>
<organism evidence="8">
    <name type="scientific">Drosophila grimshawi</name>
    <name type="common">Hawaiian fruit fly</name>
    <name type="synonym">Idiomyia grimshawi</name>
    <dbReference type="NCBI Taxonomy" id="7222"/>
    <lineage>
        <taxon>Eukaryota</taxon>
        <taxon>Metazoa</taxon>
        <taxon>Ecdysozoa</taxon>
        <taxon>Arthropoda</taxon>
        <taxon>Hexapoda</taxon>
        <taxon>Insecta</taxon>
        <taxon>Pterygota</taxon>
        <taxon>Neoptera</taxon>
        <taxon>Endopterygota</taxon>
        <taxon>Diptera</taxon>
        <taxon>Brachycera</taxon>
        <taxon>Muscomorpha</taxon>
        <taxon>Ephydroidea</taxon>
        <taxon>Drosophilidae</taxon>
        <taxon>Drosophila</taxon>
        <taxon>Hawaiian Drosophila</taxon>
    </lineage>
</organism>
<dbReference type="EMBL" id="CH916366">
    <property type="protein sequence ID" value="EDV96375.1"/>
    <property type="molecule type" value="Genomic_DNA"/>
</dbReference>
<feature type="region of interest" description="Disordered" evidence="5">
    <location>
        <begin position="203"/>
        <end position="226"/>
    </location>
</feature>
<dbReference type="PANTHER" id="PTHR28559">
    <property type="entry name" value="DNA REPAIR PROTEIN XRCC4"/>
    <property type="match status" value="1"/>
</dbReference>
<feature type="compositionally biased region" description="Acidic residues" evidence="5">
    <location>
        <begin position="210"/>
        <end position="225"/>
    </location>
</feature>
<dbReference type="FunCoup" id="B4IXD8">
    <property type="interactions" value="5"/>
</dbReference>
<dbReference type="PhylomeDB" id="B4IXD8"/>
<sequence>MTEHVVKVLQRTQLSHSQSDVKHFIYLHSKWLEDVTELELFLTSSNASYRATLKHDEVRSAAEDLSQPYNEFYAECKKALTTQMGMPGFDYDLDEQQLRFKLVKCLGFETFYVDVPIRKISNCHQLLDAAVECAHQPHQIDTSDSTAVLLETGASQSNNELLAEYEQYIKDAKLSERKLLKKFIMLINNKKQRIEELERKLEHRQNNTVDEAESDVGDPDDDDDVYCGATQAMTQRDLMQD</sequence>
<gene>
    <name evidence="7" type="primary">Dgri\GH16214</name>
    <name evidence="7" type="ORF">Dgri_GH16214</name>
</gene>